<dbReference type="SUPFAM" id="SSF55129">
    <property type="entry name" value="Ribosomal protein L30p/L7e"/>
    <property type="match status" value="1"/>
</dbReference>
<dbReference type="InterPro" id="IPR005997">
    <property type="entry name" value="Ribosomal_uL30_arc"/>
</dbReference>
<keyword evidence="2 4" id="KW-0689">Ribosomal protein</keyword>
<evidence type="ECO:0000313" key="7">
    <source>
        <dbReference type="Proteomes" id="UP001321047"/>
    </source>
</evidence>
<dbReference type="NCBIfam" id="TIGR01309">
    <property type="entry name" value="uL30_arch"/>
    <property type="match status" value="1"/>
</dbReference>
<dbReference type="AlphaFoldDB" id="A0AAP2Z947"/>
<proteinExistence type="inferred from homology"/>
<keyword evidence="3 4" id="KW-0687">Ribonucleoprotein</keyword>
<dbReference type="GO" id="GO:0000463">
    <property type="term" value="P:maturation of LSU-rRNA from tricistronic rRNA transcript (SSU-rRNA, 5.8S rRNA, LSU-rRNA)"/>
    <property type="evidence" value="ECO:0007669"/>
    <property type="project" value="TreeGrafter"/>
</dbReference>
<dbReference type="GO" id="GO:0003723">
    <property type="term" value="F:RNA binding"/>
    <property type="evidence" value="ECO:0007669"/>
    <property type="project" value="TreeGrafter"/>
</dbReference>
<organism evidence="6 7">
    <name type="scientific">Natronosalvus hydrolyticus</name>
    <dbReference type="NCBI Taxonomy" id="2979988"/>
    <lineage>
        <taxon>Archaea</taxon>
        <taxon>Methanobacteriati</taxon>
        <taxon>Methanobacteriota</taxon>
        <taxon>Stenosarchaea group</taxon>
        <taxon>Halobacteria</taxon>
        <taxon>Halobacteriales</taxon>
        <taxon>Natrialbaceae</taxon>
        <taxon>Natronosalvus</taxon>
    </lineage>
</organism>
<dbReference type="PANTHER" id="PTHR11524">
    <property type="entry name" value="60S RIBOSOMAL PROTEIN L7"/>
    <property type="match status" value="1"/>
</dbReference>
<sequence length="157" mass="17442">MTAKALIQVRGEVNRQEAVDDTLSMLNLHKVNHLTIIPDTDTYRGMITKVNDFVAFGEPTADVLETVLEKRAEPLEGRQSDVDEEWLAEQTEYDDFGSLAEALLDEETTLREQGLSPTLRLHPPRGGHDGVKHPAVEGGQLGKHTTEQINALLTSMR</sequence>
<dbReference type="CDD" id="cd01657">
    <property type="entry name" value="Ribosomal_L7_archeal_euk"/>
    <property type="match status" value="1"/>
</dbReference>
<dbReference type="Proteomes" id="UP001321047">
    <property type="component" value="Unassembled WGS sequence"/>
</dbReference>
<evidence type="ECO:0000259" key="5">
    <source>
        <dbReference type="Pfam" id="PF00327"/>
    </source>
</evidence>
<dbReference type="GO" id="GO:0006412">
    <property type="term" value="P:translation"/>
    <property type="evidence" value="ECO:0007669"/>
    <property type="project" value="UniProtKB-UniRule"/>
</dbReference>
<comment type="similarity">
    <text evidence="1 4">Belongs to the universal ribosomal protein uL30 family.</text>
</comment>
<dbReference type="Pfam" id="PF00327">
    <property type="entry name" value="Ribosomal_L30"/>
    <property type="match status" value="1"/>
</dbReference>
<dbReference type="Gene3D" id="3.30.1390.20">
    <property type="entry name" value="Ribosomal protein L30, ferredoxin-like fold domain"/>
    <property type="match status" value="1"/>
</dbReference>
<dbReference type="InterPro" id="IPR018038">
    <property type="entry name" value="Ribosomal_uL30_CS"/>
</dbReference>
<dbReference type="PANTHER" id="PTHR11524:SF16">
    <property type="entry name" value="LARGE RIBOSOMAL SUBUNIT PROTEIN UL30"/>
    <property type="match status" value="1"/>
</dbReference>
<keyword evidence="7" id="KW-1185">Reference proteome</keyword>
<name>A0AAP2Z947_9EURY</name>
<dbReference type="EMBL" id="JAOPJZ010000010">
    <property type="protein sequence ID" value="MCU4752871.1"/>
    <property type="molecule type" value="Genomic_DNA"/>
</dbReference>
<evidence type="ECO:0000256" key="2">
    <source>
        <dbReference type="ARBA" id="ARBA00022980"/>
    </source>
</evidence>
<dbReference type="InterPro" id="IPR035808">
    <property type="entry name" value="Ribosomal_uL30_euk_arc"/>
</dbReference>
<dbReference type="Gene3D" id="1.10.15.30">
    <property type="match status" value="1"/>
</dbReference>
<evidence type="ECO:0000256" key="1">
    <source>
        <dbReference type="ARBA" id="ARBA00007594"/>
    </source>
</evidence>
<evidence type="ECO:0000313" key="6">
    <source>
        <dbReference type="EMBL" id="MCU4752871.1"/>
    </source>
</evidence>
<dbReference type="InterPro" id="IPR039699">
    <property type="entry name" value="Ribosomal_uL30"/>
</dbReference>
<comment type="subunit">
    <text evidence="4">Part of the 50S ribosomal subunit.</text>
</comment>
<dbReference type="PROSITE" id="PS00634">
    <property type="entry name" value="RIBOSOMAL_L30"/>
    <property type="match status" value="1"/>
</dbReference>
<gene>
    <name evidence="4" type="primary">rpl30</name>
    <name evidence="6" type="ORF">OB919_12935</name>
</gene>
<dbReference type="RefSeq" id="WP_342809198.1">
    <property type="nucleotide sequence ID" value="NZ_JAOPJZ010000010.1"/>
</dbReference>
<dbReference type="GO" id="GO:0022625">
    <property type="term" value="C:cytosolic large ribosomal subunit"/>
    <property type="evidence" value="ECO:0007669"/>
    <property type="project" value="UniProtKB-UniRule"/>
</dbReference>
<reference evidence="6 7" key="1">
    <citation type="submission" date="2022-09" db="EMBL/GenBank/DDBJ databases">
        <title>Enrichment on poylsaccharides allowed isolation of novel metabolic and taxonomic groups of Haloarchaea.</title>
        <authorList>
            <person name="Sorokin D.Y."/>
            <person name="Elcheninov A.G."/>
            <person name="Khizhniak T.V."/>
            <person name="Kolganova T.V."/>
            <person name="Kublanov I.V."/>
        </authorList>
    </citation>
    <scope>NUCLEOTIDE SEQUENCE [LARGE SCALE GENOMIC DNA]</scope>
    <source>
        <strain evidence="6 7">AArc-curdl1</strain>
    </source>
</reference>
<dbReference type="InterPro" id="IPR036919">
    <property type="entry name" value="Ribo_uL30_ferredoxin-like_sf"/>
</dbReference>
<evidence type="ECO:0000256" key="4">
    <source>
        <dbReference type="HAMAP-Rule" id="MF_01371"/>
    </source>
</evidence>
<comment type="caution">
    <text evidence="6">The sequence shown here is derived from an EMBL/GenBank/DDBJ whole genome shotgun (WGS) entry which is preliminary data.</text>
</comment>
<feature type="domain" description="Large ribosomal subunit protein uL30-like ferredoxin-like fold" evidence="5">
    <location>
        <begin position="7"/>
        <end position="54"/>
    </location>
</feature>
<evidence type="ECO:0000256" key="3">
    <source>
        <dbReference type="ARBA" id="ARBA00023274"/>
    </source>
</evidence>
<protein>
    <recommendedName>
        <fullName evidence="4">Large ribosomal subunit protein uL30</fullName>
    </recommendedName>
</protein>
<dbReference type="NCBIfam" id="NF004711">
    <property type="entry name" value="PRK06049.1"/>
    <property type="match status" value="1"/>
</dbReference>
<accession>A0AAP2Z947</accession>
<dbReference type="GO" id="GO:0003735">
    <property type="term" value="F:structural constituent of ribosome"/>
    <property type="evidence" value="ECO:0007669"/>
    <property type="project" value="UniProtKB-UniRule"/>
</dbReference>
<dbReference type="HAMAP" id="MF_01371_A">
    <property type="entry name" value="Ribosomal_uL30_A"/>
    <property type="match status" value="1"/>
</dbReference>
<dbReference type="InterPro" id="IPR016082">
    <property type="entry name" value="Ribosomal_uL30_ferredoxin-like"/>
</dbReference>